<name>A0A540VMP2_9CHLR</name>
<feature type="transmembrane region" description="Helical" evidence="7">
    <location>
        <begin position="321"/>
        <end position="347"/>
    </location>
</feature>
<evidence type="ECO:0000256" key="3">
    <source>
        <dbReference type="ARBA" id="ARBA00022475"/>
    </source>
</evidence>
<dbReference type="GO" id="GO:0055085">
    <property type="term" value="P:transmembrane transport"/>
    <property type="evidence" value="ECO:0007669"/>
    <property type="project" value="InterPro"/>
</dbReference>
<dbReference type="Gene3D" id="1.10.3720.10">
    <property type="entry name" value="MetI-like"/>
    <property type="match status" value="1"/>
</dbReference>
<comment type="caution">
    <text evidence="9">The sequence shown here is derived from an EMBL/GenBank/DDBJ whole genome shotgun (WGS) entry which is preliminary data.</text>
</comment>
<keyword evidence="2 7" id="KW-0813">Transport</keyword>
<dbReference type="SUPFAM" id="SSF161098">
    <property type="entry name" value="MetI-like"/>
    <property type="match status" value="1"/>
</dbReference>
<reference evidence="9 10" key="1">
    <citation type="submission" date="2019-06" db="EMBL/GenBank/DDBJ databases">
        <title>Genome sequence of Litorilinea aerophila BAA-2444.</title>
        <authorList>
            <person name="Maclea K.S."/>
            <person name="Maurais E.G."/>
            <person name="Iannazzi L.C."/>
        </authorList>
    </citation>
    <scope>NUCLEOTIDE SEQUENCE [LARGE SCALE GENOMIC DNA]</scope>
    <source>
        <strain evidence="9 10">ATCC BAA-2444</strain>
    </source>
</reference>
<dbReference type="OrthoDB" id="9772184at2"/>
<evidence type="ECO:0000313" key="10">
    <source>
        <dbReference type="Proteomes" id="UP000317371"/>
    </source>
</evidence>
<dbReference type="InterPro" id="IPR045621">
    <property type="entry name" value="BPD_transp_1_N"/>
</dbReference>
<keyword evidence="3" id="KW-1003">Cell membrane</keyword>
<evidence type="ECO:0000256" key="2">
    <source>
        <dbReference type="ARBA" id="ARBA00022448"/>
    </source>
</evidence>
<evidence type="ECO:0000313" key="9">
    <source>
        <dbReference type="EMBL" id="TQE98034.1"/>
    </source>
</evidence>
<comment type="similarity">
    <text evidence="7">Belongs to the binding-protein-dependent transport system permease family.</text>
</comment>
<evidence type="ECO:0000256" key="1">
    <source>
        <dbReference type="ARBA" id="ARBA00004651"/>
    </source>
</evidence>
<dbReference type="PANTHER" id="PTHR30465">
    <property type="entry name" value="INNER MEMBRANE ABC TRANSPORTER"/>
    <property type="match status" value="1"/>
</dbReference>
<evidence type="ECO:0000256" key="6">
    <source>
        <dbReference type="ARBA" id="ARBA00023136"/>
    </source>
</evidence>
<protein>
    <submittedName>
        <fullName evidence="9">ABC transporter permease</fullName>
    </submittedName>
</protein>
<dbReference type="RefSeq" id="WP_141608247.1">
    <property type="nucleotide sequence ID" value="NZ_VIGC02000001.1"/>
</dbReference>
<dbReference type="GO" id="GO:0005886">
    <property type="term" value="C:plasma membrane"/>
    <property type="evidence" value="ECO:0007669"/>
    <property type="project" value="UniProtKB-SubCell"/>
</dbReference>
<keyword evidence="10" id="KW-1185">Reference proteome</keyword>
<dbReference type="InterPro" id="IPR035906">
    <property type="entry name" value="MetI-like_sf"/>
</dbReference>
<dbReference type="PROSITE" id="PS50928">
    <property type="entry name" value="ABC_TM1"/>
    <property type="match status" value="1"/>
</dbReference>
<dbReference type="AlphaFoldDB" id="A0A540VMP2"/>
<keyword evidence="4 7" id="KW-0812">Transmembrane</keyword>
<sequence>MYRYIIRRIIWSIPVLLLLTFTVFALMRIIPGGPFDFAGDKALPRAVTENLERRHHLDWPLLWQFTSYLLGDDVAGFICEGMPVIPGCDAVLQSYQLGVSRGLIRGDLGISMRQRGRSINEIVGESFPISLQLGILSMGLALIIGIPLGTLAALRQNTWLDYTSSFFAIIGLSIPNLVLGPLLIWIFALKLNWFPVSTWGAKPPFLLGFIPIPDLKFWAHATLPTIALGTALSASIARLTRASLLQVIREDYIRTARAKGLAENVVVVRHALKNSLIPVVTILGPLTIAVVTGSFVTEFIFGIPGMGKHFITSIGNRDYPLITGVTVVYATLLVVANLVVDILYAWLDPRIRYD</sequence>
<dbReference type="EMBL" id="VIGC01000001">
    <property type="protein sequence ID" value="TQE98034.1"/>
    <property type="molecule type" value="Genomic_DNA"/>
</dbReference>
<evidence type="ECO:0000256" key="7">
    <source>
        <dbReference type="RuleBase" id="RU363032"/>
    </source>
</evidence>
<feature type="transmembrane region" description="Helical" evidence="7">
    <location>
        <begin position="166"/>
        <end position="188"/>
    </location>
</feature>
<proteinExistence type="inferred from homology"/>
<dbReference type="InterPro" id="IPR000515">
    <property type="entry name" value="MetI-like"/>
</dbReference>
<dbReference type="PANTHER" id="PTHR30465:SF74">
    <property type="entry name" value="OLIGOPEPTIDE TRANSPORT SYSTEM PERMEASE PROTEIN OPPB"/>
    <property type="match status" value="1"/>
</dbReference>
<feature type="transmembrane region" description="Helical" evidence="7">
    <location>
        <begin position="133"/>
        <end position="154"/>
    </location>
</feature>
<feature type="transmembrane region" description="Helical" evidence="7">
    <location>
        <begin position="279"/>
        <end position="301"/>
    </location>
</feature>
<dbReference type="Proteomes" id="UP000317371">
    <property type="component" value="Unassembled WGS sequence"/>
</dbReference>
<dbReference type="FunCoup" id="A0A540VMP2">
    <property type="interactions" value="204"/>
</dbReference>
<evidence type="ECO:0000256" key="5">
    <source>
        <dbReference type="ARBA" id="ARBA00022989"/>
    </source>
</evidence>
<dbReference type="CDD" id="cd06261">
    <property type="entry name" value="TM_PBP2"/>
    <property type="match status" value="1"/>
</dbReference>
<feature type="domain" description="ABC transmembrane type-1" evidence="8">
    <location>
        <begin position="127"/>
        <end position="344"/>
    </location>
</feature>
<keyword evidence="6 7" id="KW-0472">Membrane</keyword>
<organism evidence="9 10">
    <name type="scientific">Litorilinea aerophila</name>
    <dbReference type="NCBI Taxonomy" id="1204385"/>
    <lineage>
        <taxon>Bacteria</taxon>
        <taxon>Bacillati</taxon>
        <taxon>Chloroflexota</taxon>
        <taxon>Caldilineae</taxon>
        <taxon>Caldilineales</taxon>
        <taxon>Caldilineaceae</taxon>
        <taxon>Litorilinea</taxon>
    </lineage>
</organism>
<feature type="transmembrane region" description="Helical" evidence="7">
    <location>
        <begin position="9"/>
        <end position="30"/>
    </location>
</feature>
<keyword evidence="5 7" id="KW-1133">Transmembrane helix</keyword>
<dbReference type="Pfam" id="PF00528">
    <property type="entry name" value="BPD_transp_1"/>
    <property type="match status" value="1"/>
</dbReference>
<comment type="subcellular location">
    <subcellularLocation>
        <location evidence="1 7">Cell membrane</location>
        <topology evidence="1 7">Multi-pass membrane protein</topology>
    </subcellularLocation>
</comment>
<gene>
    <name evidence="9" type="ORF">FKZ61_01260</name>
</gene>
<accession>A0A540VMP2</accession>
<evidence type="ECO:0000256" key="4">
    <source>
        <dbReference type="ARBA" id="ARBA00022692"/>
    </source>
</evidence>
<feature type="transmembrane region" description="Helical" evidence="7">
    <location>
        <begin position="217"/>
        <end position="239"/>
    </location>
</feature>
<dbReference type="InParanoid" id="A0A540VMP2"/>
<dbReference type="Pfam" id="PF19300">
    <property type="entry name" value="BPD_transp_1_N"/>
    <property type="match status" value="1"/>
</dbReference>
<evidence type="ECO:0000259" key="8">
    <source>
        <dbReference type="PROSITE" id="PS50928"/>
    </source>
</evidence>